<evidence type="ECO:0000313" key="3">
    <source>
        <dbReference type="Proteomes" id="UP000181661"/>
    </source>
</evidence>
<protein>
    <recommendedName>
        <fullName evidence="5">DUF2625 domain-containing protein</fullName>
    </recommendedName>
</protein>
<accession>A0A1S2V045</accession>
<evidence type="ECO:0000313" key="1">
    <source>
        <dbReference type="EMBL" id="OIN52083.1"/>
    </source>
</evidence>
<keyword evidence="4" id="KW-1185">Reference proteome</keyword>
<proteinExistence type="predicted"/>
<reference evidence="2 4" key="2">
    <citation type="submission" date="2016-10" db="EMBL/GenBank/DDBJ databases">
        <authorList>
            <person name="Varghese N."/>
            <person name="Submissions S."/>
        </authorList>
    </citation>
    <scope>NUCLEOTIDE SEQUENCE [LARGE SCALE GENOMIC DNA]</scope>
    <source>
        <strain evidence="2 4">BS2773</strain>
    </source>
</reference>
<dbReference type="Pfam" id="PF10946">
    <property type="entry name" value="DUF2625"/>
    <property type="match status" value="1"/>
</dbReference>
<dbReference type="RefSeq" id="WP_071484631.1">
    <property type="nucleotide sequence ID" value="NZ_FNTS01000002.1"/>
</dbReference>
<evidence type="ECO:0000313" key="2">
    <source>
        <dbReference type="EMBL" id="SEE45043.1"/>
    </source>
</evidence>
<evidence type="ECO:0008006" key="5">
    <source>
        <dbReference type="Google" id="ProtNLM"/>
    </source>
</evidence>
<dbReference type="InterPro" id="IPR021239">
    <property type="entry name" value="DUF2625"/>
</dbReference>
<dbReference type="AlphaFoldDB" id="A0A1S2V045"/>
<evidence type="ECO:0000313" key="4">
    <source>
        <dbReference type="Proteomes" id="UP000182179"/>
    </source>
</evidence>
<dbReference type="EMBL" id="FNTS01000002">
    <property type="protein sequence ID" value="SEE45043.1"/>
    <property type="molecule type" value="Genomic_DNA"/>
</dbReference>
<dbReference type="OrthoDB" id="1550811at2"/>
<reference evidence="1 3" key="1">
    <citation type="submission" date="2016-08" db="EMBL/GenBank/DDBJ databases">
        <title>Draft genome sequence of Pseudomonas costantinii LMG 22119, type strain isolated from cultivated mushroom (Agaricus bisporus) sporophores.</title>
        <authorList>
            <person name="Tambong J.T."/>
        </authorList>
    </citation>
    <scope>NUCLEOTIDE SEQUENCE [LARGE SCALE GENOMIC DNA]</scope>
    <source>
        <strain evidence="1 3">LMG 22119</strain>
    </source>
</reference>
<dbReference type="EMBL" id="MDDR01000029">
    <property type="protein sequence ID" value="OIN52083.1"/>
    <property type="molecule type" value="Genomic_DNA"/>
</dbReference>
<gene>
    <name evidence="1" type="ORF">BFL40_14390</name>
    <name evidence="2" type="ORF">SAMN04515675_5611</name>
</gene>
<dbReference type="Proteomes" id="UP000181661">
    <property type="component" value="Unassembled WGS sequence"/>
</dbReference>
<name>A0A1S2V045_9PSED</name>
<dbReference type="NCBIfam" id="NF008498">
    <property type="entry name" value="PRK11408.1-5"/>
    <property type="match status" value="1"/>
</dbReference>
<dbReference type="Proteomes" id="UP000182179">
    <property type="component" value="Unassembled WGS sequence"/>
</dbReference>
<organism evidence="1 3">
    <name type="scientific">Pseudomonas costantinii</name>
    <dbReference type="NCBI Taxonomy" id="168469"/>
    <lineage>
        <taxon>Bacteria</taxon>
        <taxon>Pseudomonadati</taxon>
        <taxon>Pseudomonadota</taxon>
        <taxon>Gammaproteobacteria</taxon>
        <taxon>Pseudomonadales</taxon>
        <taxon>Pseudomonadaceae</taxon>
        <taxon>Pseudomonas</taxon>
    </lineage>
</organism>
<comment type="caution">
    <text evidence="1">The sequence shown here is derived from an EMBL/GenBank/DDBJ whole genome shotgun (WGS) entry which is preliminary data.</text>
</comment>
<sequence length="220" mass="24165">MKCIEDLVEINDPAMISIREMLEQADRPYDLLAPSPQNTSVLLQLQVTTKSTLGAIAFETGGILIDHGWLRILGSGHQKLTRTLAGWSEGRAQGHLLVADDATGGCFSINGGGLGDDVGAVYYWAPDNLLWEPLGIGYTAFLEWAVSNRTAAFYEDLRWESWHDDIQRVSGDQCVSFYPFLWTQEGSVAISARRVVSMAEQYDLNCTLAGQLQAPAITPN</sequence>